<dbReference type="AlphaFoldDB" id="A0AAC8VEM0"/>
<dbReference type="Proteomes" id="UP000242800">
    <property type="component" value="Chromosome"/>
</dbReference>
<dbReference type="EMBL" id="CP012505">
    <property type="protein sequence ID" value="ALB02189.1"/>
    <property type="molecule type" value="Genomic_DNA"/>
</dbReference>
<name>A0AAC8VEM0_9GAMM</name>
<feature type="signal peptide" evidence="1">
    <location>
        <begin position="1"/>
        <end position="21"/>
    </location>
</feature>
<proteinExistence type="predicted"/>
<dbReference type="PROSITE" id="PS51257">
    <property type="entry name" value="PROKAR_LIPOPROTEIN"/>
    <property type="match status" value="1"/>
</dbReference>
<dbReference type="Pfam" id="PF12092">
    <property type="entry name" value="DUF3568"/>
    <property type="match status" value="1"/>
</dbReference>
<dbReference type="RefSeq" id="WP_064461611.1">
    <property type="nucleotide sequence ID" value="NZ_CP012505.1"/>
</dbReference>
<feature type="chain" id="PRO_5042216696" evidence="1">
    <location>
        <begin position="22"/>
        <end position="130"/>
    </location>
</feature>
<evidence type="ECO:0000313" key="2">
    <source>
        <dbReference type="EMBL" id="ALB02189.1"/>
    </source>
</evidence>
<keyword evidence="3" id="KW-1185">Reference proteome</keyword>
<accession>A0AAC8VEM0</accession>
<protein>
    <submittedName>
        <fullName evidence="2">Membrane protein</fullName>
    </submittedName>
</protein>
<keyword evidence="1" id="KW-0732">Signal</keyword>
<dbReference type="KEGG" id="fper:ACH24_06355"/>
<sequence length="130" mass="13897">MKFKKVLIAVLLGTSALSLSSCWLLVGAAVGGGTAAYISGEYSMNMSGGLKDIYNATLKAIQSNNDFVITKKSITSMDAVIYGSTKVDSTSFYVKIEKLTDNASKVTIKFGTFGDQKMSATLMDQIQKNV</sequence>
<organism evidence="2 3">
    <name type="scientific">Francisella persica ATCC VR-331</name>
    <dbReference type="NCBI Taxonomy" id="1086726"/>
    <lineage>
        <taxon>Bacteria</taxon>
        <taxon>Pseudomonadati</taxon>
        <taxon>Pseudomonadota</taxon>
        <taxon>Gammaproteobacteria</taxon>
        <taxon>Thiotrichales</taxon>
        <taxon>Francisellaceae</taxon>
        <taxon>Francisella</taxon>
    </lineage>
</organism>
<evidence type="ECO:0000256" key="1">
    <source>
        <dbReference type="SAM" id="SignalP"/>
    </source>
</evidence>
<dbReference type="InterPro" id="IPR021952">
    <property type="entry name" value="Flpp3-like"/>
</dbReference>
<reference evidence="2 3" key="1">
    <citation type="journal article" date="2016" name="Int. J. Syst. Evol. Microbiol.">
        <title>Reclassification of Wolbachia persica as Francisella persica comb. nov. and emended description of the family Francisellaceae.</title>
        <authorList>
            <person name="Larson M.A."/>
            <person name="Nalbantoglu U."/>
            <person name="Sayood K."/>
            <person name="Zentz E.B."/>
            <person name="Cer R.Z."/>
            <person name="Iwen P.C."/>
            <person name="Francesconi S.C."/>
            <person name="Bishop-Lilly K.A."/>
            <person name="Mokashi V.P."/>
            <person name="Sjostedt A."/>
            <person name="Hinrichs S.H."/>
        </authorList>
    </citation>
    <scope>NUCLEOTIDE SEQUENCE [LARGE SCALE GENOMIC DNA]</scope>
    <source>
        <strain evidence="2 3">FSC845</strain>
    </source>
</reference>
<evidence type="ECO:0000313" key="3">
    <source>
        <dbReference type="Proteomes" id="UP000242800"/>
    </source>
</evidence>
<gene>
    <name evidence="2" type="ORF">ACH24_06355</name>
</gene>